<keyword evidence="6" id="KW-0472">Membrane</keyword>
<dbReference type="GO" id="GO:0004674">
    <property type="term" value="F:protein serine/threonine kinase activity"/>
    <property type="evidence" value="ECO:0007669"/>
    <property type="project" value="UniProtKB-EC"/>
</dbReference>
<keyword evidence="1 8" id="KW-0808">Transferase</keyword>
<dbReference type="InterPro" id="IPR008271">
    <property type="entry name" value="Ser/Thr_kinase_AS"/>
</dbReference>
<evidence type="ECO:0000256" key="5">
    <source>
        <dbReference type="PROSITE-ProRule" id="PRU10141"/>
    </source>
</evidence>
<dbReference type="SUPFAM" id="SSF52317">
    <property type="entry name" value="Class I glutamine amidotransferase-like"/>
    <property type="match status" value="1"/>
</dbReference>
<keyword evidence="6" id="KW-0812">Transmembrane</keyword>
<dbReference type="Proteomes" id="UP000317648">
    <property type="component" value="Chromosome"/>
</dbReference>
<evidence type="ECO:0000313" key="9">
    <source>
        <dbReference type="Proteomes" id="UP000317648"/>
    </source>
</evidence>
<evidence type="ECO:0000256" key="6">
    <source>
        <dbReference type="SAM" id="Phobius"/>
    </source>
</evidence>
<keyword evidence="9" id="KW-1185">Reference proteome</keyword>
<dbReference type="InterPro" id="IPR041916">
    <property type="entry name" value="Anti_sigma_zinc_sf"/>
</dbReference>
<proteinExistence type="predicted"/>
<dbReference type="PROSITE" id="PS50011">
    <property type="entry name" value="PROTEIN_KINASE_DOM"/>
    <property type="match status" value="1"/>
</dbReference>
<evidence type="ECO:0000259" key="7">
    <source>
        <dbReference type="PROSITE" id="PS50011"/>
    </source>
</evidence>
<dbReference type="SMART" id="SM00220">
    <property type="entry name" value="S_TKc"/>
    <property type="match status" value="1"/>
</dbReference>
<dbReference type="InterPro" id="IPR029062">
    <property type="entry name" value="Class_I_gatase-like"/>
</dbReference>
<dbReference type="EC" id="2.7.11.1" evidence="8"/>
<organism evidence="8 9">
    <name type="scientific">Lignipirellula cremea</name>
    <dbReference type="NCBI Taxonomy" id="2528010"/>
    <lineage>
        <taxon>Bacteria</taxon>
        <taxon>Pseudomonadati</taxon>
        <taxon>Planctomycetota</taxon>
        <taxon>Planctomycetia</taxon>
        <taxon>Pirellulales</taxon>
        <taxon>Pirellulaceae</taxon>
        <taxon>Lignipirellula</taxon>
    </lineage>
</organism>
<dbReference type="SUPFAM" id="SSF56112">
    <property type="entry name" value="Protein kinase-like (PK-like)"/>
    <property type="match status" value="1"/>
</dbReference>
<dbReference type="CDD" id="cd14014">
    <property type="entry name" value="STKc_PknB_like"/>
    <property type="match status" value="1"/>
</dbReference>
<evidence type="ECO:0000256" key="4">
    <source>
        <dbReference type="ARBA" id="ARBA00022840"/>
    </source>
</evidence>
<dbReference type="PROSITE" id="PS00107">
    <property type="entry name" value="PROTEIN_KINASE_ATP"/>
    <property type="match status" value="1"/>
</dbReference>
<dbReference type="GO" id="GO:0005524">
    <property type="term" value="F:ATP binding"/>
    <property type="evidence" value="ECO:0007669"/>
    <property type="project" value="UniProtKB-UniRule"/>
</dbReference>
<keyword evidence="4 5" id="KW-0067">ATP-binding</keyword>
<feature type="binding site" evidence="5">
    <location>
        <position position="187"/>
    </location>
    <ligand>
        <name>ATP</name>
        <dbReference type="ChEBI" id="CHEBI:30616"/>
    </ligand>
</feature>
<dbReference type="AlphaFoldDB" id="A0A518DQ32"/>
<dbReference type="KEGG" id="lcre:Pla8534_17000"/>
<feature type="transmembrane region" description="Helical" evidence="6">
    <location>
        <begin position="524"/>
        <end position="547"/>
    </location>
</feature>
<evidence type="ECO:0000256" key="2">
    <source>
        <dbReference type="ARBA" id="ARBA00022741"/>
    </source>
</evidence>
<dbReference type="InterPro" id="IPR002818">
    <property type="entry name" value="DJ-1/PfpI"/>
</dbReference>
<keyword evidence="3 8" id="KW-0418">Kinase</keyword>
<gene>
    <name evidence="8" type="primary">prkC_3</name>
    <name evidence="8" type="ORF">Pla8534_17000</name>
</gene>
<dbReference type="Gene3D" id="3.40.50.880">
    <property type="match status" value="1"/>
</dbReference>
<dbReference type="Pfam" id="PF01965">
    <property type="entry name" value="DJ-1_PfpI"/>
    <property type="match status" value="1"/>
</dbReference>
<accession>A0A518DQ32</accession>
<dbReference type="Pfam" id="PF00069">
    <property type="entry name" value="Pkinase"/>
    <property type="match status" value="1"/>
</dbReference>
<keyword evidence="2 5" id="KW-0547">Nucleotide-binding</keyword>
<name>A0A518DQ32_9BACT</name>
<dbReference type="PANTHER" id="PTHR43289:SF6">
    <property type="entry name" value="SERINE_THREONINE-PROTEIN KINASE NEKL-3"/>
    <property type="match status" value="1"/>
</dbReference>
<dbReference type="OrthoDB" id="6111975at2"/>
<dbReference type="InterPro" id="IPR011009">
    <property type="entry name" value="Kinase-like_dom_sf"/>
</dbReference>
<protein>
    <submittedName>
        <fullName evidence="8">Serine/threonine-protein kinase PrkC</fullName>
        <ecNumber evidence="8">2.7.11.1</ecNumber>
    </submittedName>
</protein>
<reference evidence="8 9" key="1">
    <citation type="submission" date="2019-02" db="EMBL/GenBank/DDBJ databases">
        <title>Deep-cultivation of Planctomycetes and their phenomic and genomic characterization uncovers novel biology.</title>
        <authorList>
            <person name="Wiegand S."/>
            <person name="Jogler M."/>
            <person name="Boedeker C."/>
            <person name="Pinto D."/>
            <person name="Vollmers J."/>
            <person name="Rivas-Marin E."/>
            <person name="Kohn T."/>
            <person name="Peeters S.H."/>
            <person name="Heuer A."/>
            <person name="Rast P."/>
            <person name="Oberbeckmann S."/>
            <person name="Bunk B."/>
            <person name="Jeske O."/>
            <person name="Meyerdierks A."/>
            <person name="Storesund J.E."/>
            <person name="Kallscheuer N."/>
            <person name="Luecker S."/>
            <person name="Lage O.M."/>
            <person name="Pohl T."/>
            <person name="Merkel B.J."/>
            <person name="Hornburger P."/>
            <person name="Mueller R.-W."/>
            <person name="Bruemmer F."/>
            <person name="Labrenz M."/>
            <person name="Spormann A.M."/>
            <person name="Op den Camp H."/>
            <person name="Overmann J."/>
            <person name="Amann R."/>
            <person name="Jetten M.S.M."/>
            <person name="Mascher T."/>
            <person name="Medema M.H."/>
            <person name="Devos D.P."/>
            <person name="Kaster A.-K."/>
            <person name="Ovreas L."/>
            <person name="Rohde M."/>
            <person name="Galperin M.Y."/>
            <person name="Jogler C."/>
        </authorList>
    </citation>
    <scope>NUCLEOTIDE SEQUENCE [LARGE SCALE GENOMIC DNA]</scope>
    <source>
        <strain evidence="8 9">Pla85_3_4</strain>
    </source>
</reference>
<dbReference type="RefSeq" id="WP_145051432.1">
    <property type="nucleotide sequence ID" value="NZ_CP036433.1"/>
</dbReference>
<dbReference type="EMBL" id="CP036433">
    <property type="protein sequence ID" value="QDU93914.1"/>
    <property type="molecule type" value="Genomic_DNA"/>
</dbReference>
<feature type="domain" description="Protein kinase" evidence="7">
    <location>
        <begin position="158"/>
        <end position="422"/>
    </location>
</feature>
<dbReference type="InterPro" id="IPR000719">
    <property type="entry name" value="Prot_kinase_dom"/>
</dbReference>
<evidence type="ECO:0000313" key="8">
    <source>
        <dbReference type="EMBL" id="QDU93914.1"/>
    </source>
</evidence>
<dbReference type="Gene3D" id="1.10.10.1320">
    <property type="entry name" value="Anti-sigma factor, zinc-finger domain"/>
    <property type="match status" value="1"/>
</dbReference>
<dbReference type="PROSITE" id="PS00108">
    <property type="entry name" value="PROTEIN_KINASE_ST"/>
    <property type="match status" value="1"/>
</dbReference>
<sequence length="729" mass="77159">MNLDLCPAPQQLSEFATGSLSEALAVGVHDHLENCVECRAQVDRLSSTDDSLLGFMRAAPPTPASDAPQIEALVAAAAGMLGSPARVRRTPADIEQFVVLLQRSRLLSQKKIDQCLAKLNTSSLTRFVRDLVAQKVLTRYQAQMLAQGKSKGLVLGNYTLLDQLGKGGMGLVFKARHSRMNRLVALKVLPPSATQSADRVGRFRREVEMAARLHHENIIVSHDADQAAGVHFLVMEYVAGEDLSKRVKREGPLPLSNALLCMLQAARGLEYAHEQGMVHRDIKPSNLLLDPQGVVKVLDLGLARWENDLLDDGLTRSGMVMGTIDYMAPEQALNSRHADYRSDIYSLGCTLFFLLTGRALHQGETVMEKLIAHRELPAPLIRAFRPDAPAALQTLFERMVAKDPRDRFATMGETAAALAALLAQAEPAWSAAPALAARIDDAPSTARNLGPGMSSTVGISLSASSTGHAAGSGPTALMPAASAAPVTTAMSLTAPMSVLPGAMSASTPGSTAPSSGQRISRRTWWIGAGVAGIAILLMASAGGIAAYGMRGNSAAIANGGRGRVAVVLPQSGFNGYDFKQVQSALAKDGIQLALVSASPRKISPTDGNGGPLTPELLLQDVRPRDFDAVLFCSGDQSGYLKSPQEKAQAKELITEMRASQRVLGAVGNGAMVLACAGALKGQKYSGQESYGNGATAVKDPCVVAGHCVTFADSCNSYGLVQKLQRTRSR</sequence>
<dbReference type="PANTHER" id="PTHR43289">
    <property type="entry name" value="MITOGEN-ACTIVATED PROTEIN KINASE KINASE KINASE 20-RELATED"/>
    <property type="match status" value="1"/>
</dbReference>
<evidence type="ECO:0000256" key="1">
    <source>
        <dbReference type="ARBA" id="ARBA00022679"/>
    </source>
</evidence>
<dbReference type="Gene3D" id="3.30.200.20">
    <property type="entry name" value="Phosphorylase Kinase, domain 1"/>
    <property type="match status" value="1"/>
</dbReference>
<evidence type="ECO:0000256" key="3">
    <source>
        <dbReference type="ARBA" id="ARBA00022777"/>
    </source>
</evidence>
<dbReference type="Gene3D" id="1.10.510.10">
    <property type="entry name" value="Transferase(Phosphotransferase) domain 1"/>
    <property type="match status" value="1"/>
</dbReference>
<keyword evidence="6" id="KW-1133">Transmembrane helix</keyword>
<dbReference type="InterPro" id="IPR017441">
    <property type="entry name" value="Protein_kinase_ATP_BS"/>
</dbReference>